<proteinExistence type="predicted"/>
<dbReference type="EMBL" id="BART01034118">
    <property type="protein sequence ID" value="GAH14712.1"/>
    <property type="molecule type" value="Genomic_DNA"/>
</dbReference>
<accession>X1D3E6</accession>
<gene>
    <name evidence="1" type="ORF">S01H4_58418</name>
</gene>
<dbReference type="AlphaFoldDB" id="X1D3E6"/>
<comment type="caution">
    <text evidence="1">The sequence shown here is derived from an EMBL/GenBank/DDBJ whole genome shotgun (WGS) entry which is preliminary data.</text>
</comment>
<reference evidence="1" key="1">
    <citation type="journal article" date="2014" name="Front. Microbiol.">
        <title>High frequency of phylogenetically diverse reductive dehalogenase-homologous genes in deep subseafloor sedimentary metagenomes.</title>
        <authorList>
            <person name="Kawai M."/>
            <person name="Futagami T."/>
            <person name="Toyoda A."/>
            <person name="Takaki Y."/>
            <person name="Nishi S."/>
            <person name="Hori S."/>
            <person name="Arai W."/>
            <person name="Tsubouchi T."/>
            <person name="Morono Y."/>
            <person name="Uchiyama I."/>
            <person name="Ito T."/>
            <person name="Fujiyama A."/>
            <person name="Inagaki F."/>
            <person name="Takami H."/>
        </authorList>
    </citation>
    <scope>NUCLEOTIDE SEQUENCE</scope>
    <source>
        <strain evidence="1">Expedition CK06-06</strain>
    </source>
</reference>
<evidence type="ECO:0000313" key="1">
    <source>
        <dbReference type="EMBL" id="GAH14712.1"/>
    </source>
</evidence>
<protein>
    <submittedName>
        <fullName evidence="1">Uncharacterized protein</fullName>
    </submittedName>
</protein>
<sequence>MLQDIIAKCREEIRWAQACLDELEKGIKYCDDDKIWLPCWLKAHKQILEIALREPYVKAGENDG</sequence>
<organism evidence="1">
    <name type="scientific">marine sediment metagenome</name>
    <dbReference type="NCBI Taxonomy" id="412755"/>
    <lineage>
        <taxon>unclassified sequences</taxon>
        <taxon>metagenomes</taxon>
        <taxon>ecological metagenomes</taxon>
    </lineage>
</organism>
<name>X1D3E6_9ZZZZ</name>